<evidence type="ECO:0000313" key="3">
    <source>
        <dbReference type="EMBL" id="CAI9767906.1"/>
    </source>
</evidence>
<organism evidence="3 4">
    <name type="scientific">Fraxinus pennsylvanica</name>
    <dbReference type="NCBI Taxonomy" id="56036"/>
    <lineage>
        <taxon>Eukaryota</taxon>
        <taxon>Viridiplantae</taxon>
        <taxon>Streptophyta</taxon>
        <taxon>Embryophyta</taxon>
        <taxon>Tracheophyta</taxon>
        <taxon>Spermatophyta</taxon>
        <taxon>Magnoliopsida</taxon>
        <taxon>eudicotyledons</taxon>
        <taxon>Gunneridae</taxon>
        <taxon>Pentapetalae</taxon>
        <taxon>asterids</taxon>
        <taxon>lamiids</taxon>
        <taxon>Lamiales</taxon>
        <taxon>Oleaceae</taxon>
        <taxon>Oleeae</taxon>
        <taxon>Fraxinus</taxon>
    </lineage>
</organism>
<dbReference type="EMBL" id="OU503044">
    <property type="protein sequence ID" value="CAI9767906.1"/>
    <property type="molecule type" value="Genomic_DNA"/>
</dbReference>
<feature type="domain" description="Fe-S metabolism associated" evidence="2">
    <location>
        <begin position="89"/>
        <end position="209"/>
    </location>
</feature>
<accession>A0AAD2DXZ9</accession>
<proteinExistence type="inferred from homology"/>
<dbReference type="PANTHER" id="PTHR43597">
    <property type="entry name" value="SULFUR ACCEPTOR PROTEIN CSDE"/>
    <property type="match status" value="1"/>
</dbReference>
<gene>
    <name evidence="3" type="ORF">FPE_LOCUS15336</name>
</gene>
<evidence type="ECO:0000256" key="1">
    <source>
        <dbReference type="ARBA" id="ARBA00010282"/>
    </source>
</evidence>
<name>A0AAD2DXZ9_9LAMI</name>
<dbReference type="PANTHER" id="PTHR43597:SF5">
    <property type="entry name" value="SUFE-LIKE PROTEIN 2, CHLOROPLASTIC"/>
    <property type="match status" value="1"/>
</dbReference>
<comment type="similarity">
    <text evidence="1">Belongs to the SufE family.</text>
</comment>
<dbReference type="Gene3D" id="3.90.1010.10">
    <property type="match status" value="1"/>
</dbReference>
<dbReference type="InterPro" id="IPR003808">
    <property type="entry name" value="Fe-S_metab-assoc_dom"/>
</dbReference>
<dbReference type="Pfam" id="PF02657">
    <property type="entry name" value="SufE"/>
    <property type="match status" value="1"/>
</dbReference>
<reference evidence="3" key="1">
    <citation type="submission" date="2023-05" db="EMBL/GenBank/DDBJ databases">
        <authorList>
            <person name="Huff M."/>
        </authorList>
    </citation>
    <scope>NUCLEOTIDE SEQUENCE</scope>
</reference>
<evidence type="ECO:0000313" key="4">
    <source>
        <dbReference type="Proteomes" id="UP000834106"/>
    </source>
</evidence>
<sequence length="221" mass="25119">MYCITLKPFSPSPRSFFRKPANIQINPTKDYAQNPQIFTPMTTCISHRSAKSRSRNPKPGNLSVSFLTANKPPELQTLNITDKTYSLNSEFKSLSEPIERVKRLLHYATLLPPFDESLRIQENQVKGCTAQVWVEVKMDSNGVMRFRIDSDSEITKGFSSCLIWLLDGAVPEEVLSVKTEDLVDVNVGLSNRFPSRVNPWHNVLISMQKRTKDLLTPEVFS</sequence>
<protein>
    <recommendedName>
        <fullName evidence="2">Fe-S metabolism associated domain-containing protein</fullName>
    </recommendedName>
</protein>
<dbReference type="SUPFAM" id="SSF82649">
    <property type="entry name" value="SufE/NifU"/>
    <property type="match status" value="1"/>
</dbReference>
<dbReference type="Proteomes" id="UP000834106">
    <property type="component" value="Chromosome 9"/>
</dbReference>
<keyword evidence="4" id="KW-1185">Reference proteome</keyword>
<dbReference type="AlphaFoldDB" id="A0AAD2DXZ9"/>
<evidence type="ECO:0000259" key="2">
    <source>
        <dbReference type="Pfam" id="PF02657"/>
    </source>
</evidence>